<evidence type="ECO:0000256" key="5">
    <source>
        <dbReference type="ARBA" id="ARBA00023136"/>
    </source>
</evidence>
<dbReference type="EMBL" id="QQAY01000007">
    <property type="protein sequence ID" value="RDI41583.1"/>
    <property type="molecule type" value="Genomic_DNA"/>
</dbReference>
<evidence type="ECO:0000256" key="1">
    <source>
        <dbReference type="ARBA" id="ARBA00004370"/>
    </source>
</evidence>
<dbReference type="Pfam" id="PF00213">
    <property type="entry name" value="OSCP"/>
    <property type="match status" value="1"/>
</dbReference>
<comment type="function">
    <text evidence="8">This protein is part of the stalk that links CF(0) to CF(1). It either transmits conformational changes from CF(0) to CF(1) or is implicated in proton conduction.</text>
</comment>
<dbReference type="AlphaFoldDB" id="A0A370GI31"/>
<evidence type="ECO:0000256" key="6">
    <source>
        <dbReference type="ARBA" id="ARBA00023196"/>
    </source>
</evidence>
<dbReference type="SUPFAM" id="SSF47928">
    <property type="entry name" value="N-terminal domain of the delta subunit of the F1F0-ATP synthase"/>
    <property type="match status" value="1"/>
</dbReference>
<reference evidence="9 10" key="1">
    <citation type="submission" date="2018-07" db="EMBL/GenBank/DDBJ databases">
        <title>Genomic Encyclopedia of Type Strains, Phase IV (KMG-IV): sequencing the most valuable type-strain genomes for metagenomic binning, comparative biology and taxonomic classification.</title>
        <authorList>
            <person name="Goeker M."/>
        </authorList>
    </citation>
    <scope>NUCLEOTIDE SEQUENCE [LARGE SCALE GENOMIC DNA]</scope>
    <source>
        <strain evidence="9 10">DSM 25281</strain>
    </source>
</reference>
<comment type="function">
    <text evidence="8">F(1)F(0) ATP synthase produces ATP from ADP in the presence of a proton or sodium gradient. F-type ATPases consist of two structural domains, F(1) containing the extramembraneous catalytic core and F(0) containing the membrane proton channel, linked together by a central stalk and a peripheral stalk. During catalysis, ATP synthesis in the catalytic domain of F(1) is coupled via a rotary mechanism of the central stalk subunits to proton translocation.</text>
</comment>
<keyword evidence="10" id="KW-1185">Reference proteome</keyword>
<comment type="subcellular location">
    <subcellularLocation>
        <location evidence="8">Cell membrane</location>
        <topology evidence="8">Peripheral membrane protein</topology>
    </subcellularLocation>
    <subcellularLocation>
        <location evidence="1">Membrane</location>
    </subcellularLocation>
</comment>
<comment type="caution">
    <text evidence="9">The sequence shown here is derived from an EMBL/GenBank/DDBJ whole genome shotgun (WGS) entry which is preliminary data.</text>
</comment>
<dbReference type="GO" id="GO:0046933">
    <property type="term" value="F:proton-transporting ATP synthase activity, rotational mechanism"/>
    <property type="evidence" value="ECO:0007669"/>
    <property type="project" value="UniProtKB-UniRule"/>
</dbReference>
<keyword evidence="4 8" id="KW-0406">Ion transport</keyword>
<dbReference type="NCBIfam" id="TIGR01145">
    <property type="entry name" value="ATP_synt_delta"/>
    <property type="match status" value="1"/>
</dbReference>
<dbReference type="HAMAP" id="MF_01416">
    <property type="entry name" value="ATP_synth_delta_bact"/>
    <property type="match status" value="1"/>
</dbReference>
<dbReference type="InterPro" id="IPR020781">
    <property type="entry name" value="ATPase_OSCP/d_CS"/>
</dbReference>
<keyword evidence="8" id="KW-1003">Cell membrane</keyword>
<evidence type="ECO:0000256" key="2">
    <source>
        <dbReference type="ARBA" id="ARBA00022448"/>
    </source>
</evidence>
<dbReference type="Gene3D" id="1.10.520.20">
    <property type="entry name" value="N-terminal domain of the delta subunit of the F1F0-ATP synthase"/>
    <property type="match status" value="1"/>
</dbReference>
<evidence type="ECO:0000256" key="4">
    <source>
        <dbReference type="ARBA" id="ARBA00023065"/>
    </source>
</evidence>
<organism evidence="9 10">
    <name type="scientific">Falsibacillus pallidus</name>
    <dbReference type="NCBI Taxonomy" id="493781"/>
    <lineage>
        <taxon>Bacteria</taxon>
        <taxon>Bacillati</taxon>
        <taxon>Bacillota</taxon>
        <taxon>Bacilli</taxon>
        <taxon>Bacillales</taxon>
        <taxon>Bacillaceae</taxon>
        <taxon>Falsibacillus</taxon>
    </lineage>
</organism>
<dbReference type="InterPro" id="IPR000711">
    <property type="entry name" value="ATPase_OSCP/dsu"/>
</dbReference>
<keyword evidence="7 8" id="KW-0066">ATP synthesis</keyword>
<dbReference type="PANTHER" id="PTHR11910">
    <property type="entry name" value="ATP SYNTHASE DELTA CHAIN"/>
    <property type="match status" value="1"/>
</dbReference>
<proteinExistence type="inferred from homology"/>
<dbReference type="GO" id="GO:0045259">
    <property type="term" value="C:proton-transporting ATP synthase complex"/>
    <property type="evidence" value="ECO:0007669"/>
    <property type="project" value="UniProtKB-KW"/>
</dbReference>
<dbReference type="InterPro" id="IPR026015">
    <property type="entry name" value="ATP_synth_OSCP/delta_N_sf"/>
</dbReference>
<evidence type="ECO:0000256" key="8">
    <source>
        <dbReference type="HAMAP-Rule" id="MF_01416"/>
    </source>
</evidence>
<gene>
    <name evidence="8" type="primary">atpH</name>
    <name evidence="9" type="ORF">DFR59_10736</name>
</gene>
<dbReference type="Proteomes" id="UP000255326">
    <property type="component" value="Unassembled WGS sequence"/>
</dbReference>
<evidence type="ECO:0000256" key="7">
    <source>
        <dbReference type="ARBA" id="ARBA00023310"/>
    </source>
</evidence>
<evidence type="ECO:0000256" key="3">
    <source>
        <dbReference type="ARBA" id="ARBA00022781"/>
    </source>
</evidence>
<comment type="similarity">
    <text evidence="8">Belongs to the ATPase delta chain family.</text>
</comment>
<dbReference type="NCBIfam" id="NF004403">
    <property type="entry name" value="PRK05758.2-4"/>
    <property type="match status" value="1"/>
</dbReference>
<dbReference type="OrthoDB" id="9802471at2"/>
<keyword evidence="6 8" id="KW-0139">CF(1)</keyword>
<dbReference type="PRINTS" id="PR00125">
    <property type="entry name" value="ATPASEDELTA"/>
</dbReference>
<protein>
    <recommendedName>
        <fullName evidence="8">ATP synthase subunit delta</fullName>
    </recommendedName>
    <alternativeName>
        <fullName evidence="8">ATP synthase F(1) sector subunit delta</fullName>
    </alternativeName>
    <alternativeName>
        <fullName evidence="8">F-type ATPase subunit delta</fullName>
        <shortName evidence="8">F-ATPase subunit delta</shortName>
    </alternativeName>
</protein>
<name>A0A370GI31_9BACI</name>
<dbReference type="GO" id="GO:0005886">
    <property type="term" value="C:plasma membrane"/>
    <property type="evidence" value="ECO:0007669"/>
    <property type="project" value="UniProtKB-SubCell"/>
</dbReference>
<keyword evidence="2 8" id="KW-0813">Transport</keyword>
<sequence>MSSEAVAKRYALALFQLATEQNQLDSVEEELRVVKKILIENPGFGQILSSPKLPLVQKKEILKDTFQGASPFVMNTLMILTDRHRSAYIPAVADSFIELANEAKGIADAVVYSIRELTEDEKQAVSAAFAPKVGKTQLNIQNIIDTNLLGGVKVRIGNRIFDGSLRGKLDRLERELVG</sequence>
<evidence type="ECO:0000313" key="10">
    <source>
        <dbReference type="Proteomes" id="UP000255326"/>
    </source>
</evidence>
<accession>A0A370GI31</accession>
<keyword evidence="5 8" id="KW-0472">Membrane</keyword>
<dbReference type="PROSITE" id="PS00389">
    <property type="entry name" value="ATPASE_DELTA"/>
    <property type="match status" value="1"/>
</dbReference>
<evidence type="ECO:0000313" key="9">
    <source>
        <dbReference type="EMBL" id="RDI41583.1"/>
    </source>
</evidence>
<keyword evidence="3 8" id="KW-0375">Hydrogen ion transport</keyword>
<dbReference type="RefSeq" id="WP_114745924.1">
    <property type="nucleotide sequence ID" value="NZ_QQAY01000007.1"/>
</dbReference>